<dbReference type="AlphaFoldDB" id="A0A1M4U9G7"/>
<evidence type="ECO:0000259" key="1">
    <source>
        <dbReference type="SMART" id="SM00507"/>
    </source>
</evidence>
<dbReference type="OrthoDB" id="9779761at2"/>
<dbReference type="Proteomes" id="UP000184406">
    <property type="component" value="Unassembled WGS sequence"/>
</dbReference>
<dbReference type="SMART" id="SM00507">
    <property type="entry name" value="HNHc"/>
    <property type="match status" value="1"/>
</dbReference>
<evidence type="ECO:0000313" key="3">
    <source>
        <dbReference type="Proteomes" id="UP000184406"/>
    </source>
</evidence>
<dbReference type="InterPro" id="IPR002711">
    <property type="entry name" value="HNH"/>
</dbReference>
<dbReference type="RefSeq" id="WP_072860175.1">
    <property type="nucleotide sequence ID" value="NZ_FQUX01000001.1"/>
</dbReference>
<reference evidence="3" key="1">
    <citation type="submission" date="2016-11" db="EMBL/GenBank/DDBJ databases">
        <authorList>
            <person name="Varghese N."/>
            <person name="Submissions S."/>
        </authorList>
    </citation>
    <scope>NUCLEOTIDE SEQUENCE [LARGE SCALE GENOMIC DNA]</scope>
    <source>
        <strain evidence="3">DSM 17539</strain>
    </source>
</reference>
<dbReference type="InterPro" id="IPR003615">
    <property type="entry name" value="HNH_nuc"/>
</dbReference>
<feature type="domain" description="HNH nuclease" evidence="1">
    <location>
        <begin position="156"/>
        <end position="219"/>
    </location>
</feature>
<gene>
    <name evidence="2" type="ORF">SAMN03080594_101541</name>
</gene>
<dbReference type="EMBL" id="FQUX01000001">
    <property type="protein sequence ID" value="SHE53365.1"/>
    <property type="molecule type" value="Genomic_DNA"/>
</dbReference>
<evidence type="ECO:0000313" key="2">
    <source>
        <dbReference type="EMBL" id="SHE53365.1"/>
    </source>
</evidence>
<keyword evidence="3" id="KW-1185">Reference proteome</keyword>
<dbReference type="GO" id="GO:0003676">
    <property type="term" value="F:nucleic acid binding"/>
    <property type="evidence" value="ECO:0007669"/>
    <property type="project" value="InterPro"/>
</dbReference>
<sequence>MRNPKWHRDEIILALDLYFKIEPGQIHTKNPEVIALSEVLNKLPIHEERPDVLKFRNQNGVSLKLSNFLAIDPDSRRKGMQAHSRLDKEIFEEFVNGKTELSKIANQIKSTVNSSSLNLRLFSVENEEEVNTVKEGQVIYKLHKYRERNSKIIRSKKDRYFKTNGKLDCEVCGFDFYLKYGELGKGFIECHHKKPLSELEPNTETKLSDLALVCANCHRMLHKEISTLNIDDLKLKIRLIV</sequence>
<organism evidence="2 3">
    <name type="scientific">Arenibacter palladensis</name>
    <dbReference type="NCBI Taxonomy" id="237373"/>
    <lineage>
        <taxon>Bacteria</taxon>
        <taxon>Pseudomonadati</taxon>
        <taxon>Bacteroidota</taxon>
        <taxon>Flavobacteriia</taxon>
        <taxon>Flavobacteriales</taxon>
        <taxon>Flavobacteriaceae</taxon>
        <taxon>Arenibacter</taxon>
    </lineage>
</organism>
<name>A0A1M4U9G7_9FLAO</name>
<dbReference type="GO" id="GO:0008270">
    <property type="term" value="F:zinc ion binding"/>
    <property type="evidence" value="ECO:0007669"/>
    <property type="project" value="InterPro"/>
</dbReference>
<protein>
    <submittedName>
        <fullName evidence="2">5-methylcytosine-specific restriction enzyme A</fullName>
    </submittedName>
</protein>
<accession>A0A1M4U9G7</accession>
<dbReference type="Pfam" id="PF01844">
    <property type="entry name" value="HNH"/>
    <property type="match status" value="1"/>
</dbReference>
<dbReference type="GO" id="GO:0004519">
    <property type="term" value="F:endonuclease activity"/>
    <property type="evidence" value="ECO:0007669"/>
    <property type="project" value="InterPro"/>
</dbReference>
<proteinExistence type="predicted"/>
<dbReference type="CDD" id="cd00085">
    <property type="entry name" value="HNHc"/>
    <property type="match status" value="1"/>
</dbReference>